<evidence type="ECO:0000259" key="4">
    <source>
        <dbReference type="Pfam" id="PF13505"/>
    </source>
</evidence>
<dbReference type="InterPro" id="IPR011250">
    <property type="entry name" value="OMP/PagP_B-barrel"/>
</dbReference>
<feature type="chain" id="PRO_5045177242" evidence="3">
    <location>
        <begin position="22"/>
        <end position="241"/>
    </location>
</feature>
<name>A0ABU9J7E7_9GAMM</name>
<dbReference type="InterPro" id="IPR027385">
    <property type="entry name" value="Beta-barrel_OMP"/>
</dbReference>
<evidence type="ECO:0000256" key="3">
    <source>
        <dbReference type="SAM" id="SignalP"/>
    </source>
</evidence>
<organism evidence="5 6">
    <name type="scientific">Pseudoxanthomonas putridarboris</name>
    <dbReference type="NCBI Taxonomy" id="752605"/>
    <lineage>
        <taxon>Bacteria</taxon>
        <taxon>Pseudomonadati</taxon>
        <taxon>Pseudomonadota</taxon>
        <taxon>Gammaproteobacteria</taxon>
        <taxon>Lysobacterales</taxon>
        <taxon>Lysobacteraceae</taxon>
        <taxon>Pseudoxanthomonas</taxon>
    </lineage>
</organism>
<dbReference type="Proteomes" id="UP001459204">
    <property type="component" value="Unassembled WGS sequence"/>
</dbReference>
<protein>
    <submittedName>
        <fullName evidence="5">Outer membrane beta-barrel protein</fullName>
    </submittedName>
</protein>
<sequence>MKYPVRCLPLVLAAFALHANAQSLSPAWDEYRKKEEAAQAPVQDQSPAQPQAPAAPQAGATPQAQPYAAPAASRAPVRDQGGFFIGAQGGRGWIYDDIEQRAAAVSAGYRWQTGPWAQVGVEISGGRLDSTREDGFLIPEATYGAIGANARFNFGDSRWFAVVRGGYFSADQDNPYGGDFSTDGGYAGLGIGVDINRHFNVSLGYTAFVYADDYYYDDCDYFDDCRFNRADTVMLGIEARF</sequence>
<feature type="domain" description="Outer membrane protein beta-barrel" evidence="4">
    <location>
        <begin position="60"/>
        <end position="216"/>
    </location>
</feature>
<evidence type="ECO:0000313" key="6">
    <source>
        <dbReference type="Proteomes" id="UP001459204"/>
    </source>
</evidence>
<dbReference type="Gene3D" id="2.40.160.20">
    <property type="match status" value="1"/>
</dbReference>
<reference evidence="5 6" key="1">
    <citation type="submission" date="2024-04" db="EMBL/GenBank/DDBJ databases">
        <title>Draft genome sequence of Pseudoxanthomonas putridarboris WD12.</title>
        <authorList>
            <person name="Oh J."/>
        </authorList>
    </citation>
    <scope>NUCLEOTIDE SEQUENCE [LARGE SCALE GENOMIC DNA]</scope>
    <source>
        <strain evidence="5 6">WD12</strain>
    </source>
</reference>
<keyword evidence="6" id="KW-1185">Reference proteome</keyword>
<dbReference type="EMBL" id="JBBWWT010000014">
    <property type="protein sequence ID" value="MEL1266296.1"/>
    <property type="molecule type" value="Genomic_DNA"/>
</dbReference>
<comment type="caution">
    <text evidence="5">The sequence shown here is derived from an EMBL/GenBank/DDBJ whole genome shotgun (WGS) entry which is preliminary data.</text>
</comment>
<dbReference type="RefSeq" id="WP_341727467.1">
    <property type="nucleotide sequence ID" value="NZ_JBBWWT010000014.1"/>
</dbReference>
<gene>
    <name evidence="5" type="ORF">AAD027_18240</name>
</gene>
<feature type="compositionally biased region" description="Low complexity" evidence="2">
    <location>
        <begin position="38"/>
        <end position="72"/>
    </location>
</feature>
<proteinExistence type="predicted"/>
<dbReference type="SUPFAM" id="SSF56925">
    <property type="entry name" value="OMPA-like"/>
    <property type="match status" value="1"/>
</dbReference>
<evidence type="ECO:0000313" key="5">
    <source>
        <dbReference type="EMBL" id="MEL1266296.1"/>
    </source>
</evidence>
<feature type="region of interest" description="Disordered" evidence="2">
    <location>
        <begin position="32"/>
        <end position="75"/>
    </location>
</feature>
<keyword evidence="1 3" id="KW-0732">Signal</keyword>
<evidence type="ECO:0000256" key="1">
    <source>
        <dbReference type="ARBA" id="ARBA00022729"/>
    </source>
</evidence>
<accession>A0ABU9J7E7</accession>
<feature type="signal peptide" evidence="3">
    <location>
        <begin position="1"/>
        <end position="21"/>
    </location>
</feature>
<dbReference type="Pfam" id="PF13505">
    <property type="entry name" value="OMP_b-brl"/>
    <property type="match status" value="1"/>
</dbReference>
<evidence type="ECO:0000256" key="2">
    <source>
        <dbReference type="SAM" id="MobiDB-lite"/>
    </source>
</evidence>